<evidence type="ECO:0000313" key="3">
    <source>
        <dbReference type="Proteomes" id="UP000326936"/>
    </source>
</evidence>
<dbReference type="EMBL" id="CP045353">
    <property type="protein sequence ID" value="QFT28855.1"/>
    <property type="molecule type" value="Genomic_DNA"/>
</dbReference>
<reference evidence="2 3" key="1">
    <citation type="submission" date="2019-10" db="EMBL/GenBank/DDBJ databases">
        <title>Complete genome sequence of Vibrio sp. strain THAF100, isolated from non-filtered water from the water column of tank 6 of a marine aquarium containing stony-coral fragments. Water maintained at 26 degree C.</title>
        <authorList>
            <person name="Ruckert C."/>
            <person name="Franco A."/>
            <person name="Kalinowski J."/>
            <person name="Glaeser S."/>
        </authorList>
    </citation>
    <scope>NUCLEOTIDE SEQUENCE [LARGE SCALE GENOMIC DNA]</scope>
    <source>
        <strain evidence="2 3">THAF100</strain>
        <plasmid evidence="3">pthaf100_c</plasmid>
    </source>
</reference>
<dbReference type="AlphaFoldDB" id="A0A5P9CRG0"/>
<gene>
    <name evidence="2" type="ORF">FIV01_20850</name>
</gene>
<proteinExistence type="predicted"/>
<accession>A0A5P9CRG0</accession>
<dbReference type="Proteomes" id="UP000326936">
    <property type="component" value="Plasmid pTHAF100_c"/>
</dbReference>
<feature type="region of interest" description="Disordered" evidence="1">
    <location>
        <begin position="37"/>
        <end position="61"/>
    </location>
</feature>
<sequence>MPGKISEAIFLGVVMRQAPDRLKLELRSQRGAFSINTKADIRRRAGSPQKLKERKLGTESK</sequence>
<protein>
    <submittedName>
        <fullName evidence="2">Uncharacterized protein</fullName>
    </submittedName>
</protein>
<feature type="compositionally biased region" description="Basic and acidic residues" evidence="1">
    <location>
        <begin position="50"/>
        <end position="61"/>
    </location>
</feature>
<keyword evidence="3" id="KW-1185">Reference proteome</keyword>
<organism evidence="2 3">
    <name type="scientific">Vibrio aquimaris</name>
    <dbReference type="NCBI Taxonomy" id="2587862"/>
    <lineage>
        <taxon>Bacteria</taxon>
        <taxon>Pseudomonadati</taxon>
        <taxon>Pseudomonadota</taxon>
        <taxon>Gammaproteobacteria</taxon>
        <taxon>Vibrionales</taxon>
        <taxon>Vibrionaceae</taxon>
        <taxon>Vibrio</taxon>
    </lineage>
</organism>
<name>A0A5P9CRG0_9VIBR</name>
<geneLocation type="plasmid" evidence="3">
    <name>pthaf100_c</name>
</geneLocation>
<dbReference type="RefSeq" id="WP_172971899.1">
    <property type="nucleotide sequence ID" value="NZ_CBCSDK010000035.1"/>
</dbReference>
<keyword evidence="2" id="KW-0614">Plasmid</keyword>
<dbReference type="KEGG" id="vaq:FIV01_20850"/>
<evidence type="ECO:0000256" key="1">
    <source>
        <dbReference type="SAM" id="MobiDB-lite"/>
    </source>
</evidence>
<evidence type="ECO:0000313" key="2">
    <source>
        <dbReference type="EMBL" id="QFT28855.1"/>
    </source>
</evidence>